<dbReference type="PROSITE" id="PS50839">
    <property type="entry name" value="CHASE"/>
    <property type="match status" value="1"/>
</dbReference>
<dbReference type="CDD" id="cd01949">
    <property type="entry name" value="GGDEF"/>
    <property type="match status" value="1"/>
</dbReference>
<dbReference type="PROSITE" id="PS50883">
    <property type="entry name" value="EAL"/>
    <property type="match status" value="1"/>
</dbReference>
<dbReference type="SMART" id="SM00052">
    <property type="entry name" value="EAL"/>
    <property type="match status" value="1"/>
</dbReference>
<name>A0ABV5ZA60_9GAMM</name>
<feature type="domain" description="PAS" evidence="6">
    <location>
        <begin position="343"/>
        <end position="400"/>
    </location>
</feature>
<reference evidence="11 12" key="1">
    <citation type="submission" date="2024-09" db="EMBL/GenBank/DDBJ databases">
        <authorList>
            <person name="Sun Q."/>
            <person name="Mori K."/>
        </authorList>
    </citation>
    <scope>NUCLEOTIDE SEQUENCE [LARGE SCALE GENOMIC DNA]</scope>
    <source>
        <strain evidence="11 12">ATCC 51285</strain>
    </source>
</reference>
<dbReference type="Proteomes" id="UP001589628">
    <property type="component" value="Unassembled WGS sequence"/>
</dbReference>
<dbReference type="InterPro" id="IPR006189">
    <property type="entry name" value="CHASE_dom"/>
</dbReference>
<dbReference type="InterPro" id="IPR000160">
    <property type="entry name" value="GGDEF_dom"/>
</dbReference>
<feature type="domain" description="EAL" evidence="9">
    <location>
        <begin position="644"/>
        <end position="899"/>
    </location>
</feature>
<dbReference type="PROSITE" id="PS50112">
    <property type="entry name" value="PAS"/>
    <property type="match status" value="1"/>
</dbReference>
<dbReference type="SMART" id="SM00086">
    <property type="entry name" value="PAC"/>
    <property type="match status" value="1"/>
</dbReference>
<dbReference type="Pfam" id="PF00990">
    <property type="entry name" value="GGDEF"/>
    <property type="match status" value="1"/>
</dbReference>
<dbReference type="InterPro" id="IPR052155">
    <property type="entry name" value="Biofilm_reg_signaling"/>
</dbReference>
<dbReference type="InterPro" id="IPR042240">
    <property type="entry name" value="CHASE_sf"/>
</dbReference>
<proteinExistence type="predicted"/>
<dbReference type="Gene3D" id="3.30.450.20">
    <property type="entry name" value="PAS domain"/>
    <property type="match status" value="1"/>
</dbReference>
<evidence type="ECO:0000313" key="11">
    <source>
        <dbReference type="EMBL" id="MFB9886160.1"/>
    </source>
</evidence>
<dbReference type="RefSeq" id="WP_051527437.1">
    <property type="nucleotide sequence ID" value="NZ_JBHLZN010000002.1"/>
</dbReference>
<dbReference type="SUPFAM" id="SSF55785">
    <property type="entry name" value="PYP-like sensor domain (PAS domain)"/>
    <property type="match status" value="1"/>
</dbReference>
<dbReference type="InterPro" id="IPR043128">
    <property type="entry name" value="Rev_trsase/Diguanyl_cyclase"/>
</dbReference>
<evidence type="ECO:0000259" key="6">
    <source>
        <dbReference type="PROSITE" id="PS50112"/>
    </source>
</evidence>
<dbReference type="PANTHER" id="PTHR44757">
    <property type="entry name" value="DIGUANYLATE CYCLASE DGCP"/>
    <property type="match status" value="1"/>
</dbReference>
<feature type="domain" description="CHASE" evidence="8">
    <location>
        <begin position="79"/>
        <end position="212"/>
    </location>
</feature>
<dbReference type="Gene3D" id="3.20.20.450">
    <property type="entry name" value="EAL domain"/>
    <property type="match status" value="1"/>
</dbReference>
<keyword evidence="12" id="KW-1185">Reference proteome</keyword>
<dbReference type="InterPro" id="IPR000014">
    <property type="entry name" value="PAS"/>
</dbReference>
<dbReference type="InterPro" id="IPR029787">
    <property type="entry name" value="Nucleotide_cyclase"/>
</dbReference>
<dbReference type="Pfam" id="PF00563">
    <property type="entry name" value="EAL"/>
    <property type="match status" value="1"/>
</dbReference>
<keyword evidence="3 5" id="KW-1133">Transmembrane helix</keyword>
<evidence type="ECO:0000259" key="10">
    <source>
        <dbReference type="PROSITE" id="PS50887"/>
    </source>
</evidence>
<dbReference type="CDD" id="cd01948">
    <property type="entry name" value="EAL"/>
    <property type="match status" value="1"/>
</dbReference>
<dbReference type="InterPro" id="IPR001610">
    <property type="entry name" value="PAC"/>
</dbReference>
<dbReference type="InterPro" id="IPR000700">
    <property type="entry name" value="PAS-assoc_C"/>
</dbReference>
<dbReference type="EMBL" id="JBHLZN010000002">
    <property type="protein sequence ID" value="MFB9886160.1"/>
    <property type="molecule type" value="Genomic_DNA"/>
</dbReference>
<dbReference type="SMART" id="SM00267">
    <property type="entry name" value="GGDEF"/>
    <property type="match status" value="1"/>
</dbReference>
<gene>
    <name evidence="11" type="ORF">ACFFLH_07035</name>
</gene>
<keyword evidence="4 5" id="KW-0472">Membrane</keyword>
<feature type="transmembrane region" description="Helical" evidence="5">
    <location>
        <begin position="12"/>
        <end position="33"/>
    </location>
</feature>
<evidence type="ECO:0000256" key="5">
    <source>
        <dbReference type="SAM" id="Phobius"/>
    </source>
</evidence>
<evidence type="ECO:0000256" key="2">
    <source>
        <dbReference type="ARBA" id="ARBA00022692"/>
    </source>
</evidence>
<evidence type="ECO:0000259" key="7">
    <source>
        <dbReference type="PROSITE" id="PS50113"/>
    </source>
</evidence>
<keyword evidence="2 5" id="KW-0812">Transmembrane</keyword>
<comment type="subcellular location">
    <subcellularLocation>
        <location evidence="1">Membrane</location>
    </subcellularLocation>
</comment>
<dbReference type="Pfam" id="PF03924">
    <property type="entry name" value="CHASE"/>
    <property type="match status" value="1"/>
</dbReference>
<evidence type="ECO:0000256" key="1">
    <source>
        <dbReference type="ARBA" id="ARBA00004370"/>
    </source>
</evidence>
<dbReference type="SUPFAM" id="SSF141868">
    <property type="entry name" value="EAL domain-like"/>
    <property type="match status" value="1"/>
</dbReference>
<protein>
    <submittedName>
        <fullName evidence="11">EAL domain-containing protein</fullName>
    </submittedName>
</protein>
<evidence type="ECO:0000259" key="9">
    <source>
        <dbReference type="PROSITE" id="PS50883"/>
    </source>
</evidence>
<feature type="domain" description="GGDEF" evidence="10">
    <location>
        <begin position="501"/>
        <end position="635"/>
    </location>
</feature>
<dbReference type="Gene3D" id="3.30.450.350">
    <property type="entry name" value="CHASE domain"/>
    <property type="match status" value="1"/>
</dbReference>
<dbReference type="CDD" id="cd00130">
    <property type="entry name" value="PAS"/>
    <property type="match status" value="1"/>
</dbReference>
<dbReference type="InterPro" id="IPR001633">
    <property type="entry name" value="EAL_dom"/>
</dbReference>
<dbReference type="Gene3D" id="3.30.70.270">
    <property type="match status" value="1"/>
</dbReference>
<organism evidence="11 12">
    <name type="scientific">Balneatrix alpica</name>
    <dbReference type="NCBI Taxonomy" id="75684"/>
    <lineage>
        <taxon>Bacteria</taxon>
        <taxon>Pseudomonadati</taxon>
        <taxon>Pseudomonadota</taxon>
        <taxon>Gammaproteobacteria</taxon>
        <taxon>Oceanospirillales</taxon>
        <taxon>Balneatrichaceae</taxon>
        <taxon>Balneatrix</taxon>
    </lineage>
</organism>
<evidence type="ECO:0000256" key="4">
    <source>
        <dbReference type="ARBA" id="ARBA00023136"/>
    </source>
</evidence>
<dbReference type="PROSITE" id="PS50113">
    <property type="entry name" value="PAC"/>
    <property type="match status" value="1"/>
</dbReference>
<dbReference type="InterPro" id="IPR035919">
    <property type="entry name" value="EAL_sf"/>
</dbReference>
<dbReference type="SMART" id="SM01079">
    <property type="entry name" value="CHASE"/>
    <property type="match status" value="1"/>
</dbReference>
<dbReference type="PANTHER" id="PTHR44757:SF2">
    <property type="entry name" value="BIOFILM ARCHITECTURE MAINTENANCE PROTEIN MBAA"/>
    <property type="match status" value="1"/>
</dbReference>
<dbReference type="SUPFAM" id="SSF55073">
    <property type="entry name" value="Nucleotide cyclase"/>
    <property type="match status" value="1"/>
</dbReference>
<accession>A0ABV5ZA60</accession>
<dbReference type="PROSITE" id="PS50887">
    <property type="entry name" value="GGDEF"/>
    <property type="match status" value="1"/>
</dbReference>
<dbReference type="InterPro" id="IPR035965">
    <property type="entry name" value="PAS-like_dom_sf"/>
</dbReference>
<sequence>MTASQGLTLSRANALVISLLVALVLAVLSWWGYQNLKAQEQREYQADLATRSENHLRVVESTFGNLSQFLTSLAAYIGQTPTLSRAQFASFISAHALADYGIAQFEWIPRVAPSERQAVTALAKSQGLFDFALRHPPAPDFAAYYPVLYSYTTDFMGSPTGMDLATKPAFRQALAQALAQKQLVLHRIAANGSEAEEYRLLLAVKSPSGQVLGLVSSHFLPAAVIDVLIGGKVKQSSLCLRITTPGGQTLYQSRYNQLQQPCVYQGEMGQRWSRTLKLGQQPLRFSFYEQQRQGSGWWSRANIALSAALLVAGLLGMLLYSSLRYTQRIRHLVQLRTRSLISAENEYHNLFMQAVDGIYRADLQGRLLRYNPAFALTFGFSDMETLAEQVQHLGAQLHRDPTRYANFLLSLRQQGKVSQFEWQAHTHDGRSIWLLENAYLCQNAEGQSYYEGSISVITERKQTELLLKHQAEHDALTGLINRATFIQQLEGYLSSAHLTGKLGAVLFMDLDRFKLVNDTLGHPVGDELLTLFAGRLRACLREQDLVARFGGDEFAVLLQQQDSSERVQQLARRIVQAAEQPFRFSSGQLFKASVSIGIDLISQKGQSANQILSNADAALYEVKRKGRGHFVLFNQHMSLQLQRRNRLALALDSALEQDQFELHYQPIMDLAGLQLLGFEALLRWQHPQLGMVSPAEFVPICEETGLIEPLGRWVLRQAMAQAVRFIGLSANPRLFMNINLSPQQLLNPRLSDELQQGLREQGLLPHQLHLEITESAIHRHEEQVIAHLQQIRAKGIRIYIDDFGTGHSSLERLVTYPIQGLKIDRSFTNRIEHDTSKAVVVEATLLMAKLLELDVTAEGIETASQRECLLAMGCQQGQGYWLSRPLTQADAEGLCQPSLRQLTG</sequence>
<evidence type="ECO:0000256" key="3">
    <source>
        <dbReference type="ARBA" id="ARBA00022989"/>
    </source>
</evidence>
<feature type="domain" description="PAC" evidence="7">
    <location>
        <begin position="418"/>
        <end position="469"/>
    </location>
</feature>
<comment type="caution">
    <text evidence="11">The sequence shown here is derived from an EMBL/GenBank/DDBJ whole genome shotgun (WGS) entry which is preliminary data.</text>
</comment>
<evidence type="ECO:0000313" key="12">
    <source>
        <dbReference type="Proteomes" id="UP001589628"/>
    </source>
</evidence>
<feature type="transmembrane region" description="Helical" evidence="5">
    <location>
        <begin position="297"/>
        <end position="320"/>
    </location>
</feature>
<evidence type="ECO:0000259" key="8">
    <source>
        <dbReference type="PROSITE" id="PS50839"/>
    </source>
</evidence>
<dbReference type="NCBIfam" id="TIGR00229">
    <property type="entry name" value="sensory_box"/>
    <property type="match status" value="1"/>
</dbReference>
<dbReference type="NCBIfam" id="TIGR00254">
    <property type="entry name" value="GGDEF"/>
    <property type="match status" value="1"/>
</dbReference>